<name>A0A0N9I4V9_9PSEU</name>
<evidence type="ECO:0000256" key="2">
    <source>
        <dbReference type="PIRSR" id="PIRSR018249-2"/>
    </source>
</evidence>
<evidence type="ECO:0000313" key="5">
    <source>
        <dbReference type="EMBL" id="ALG13038.1"/>
    </source>
</evidence>
<dbReference type="AlphaFoldDB" id="A0A0N9I4V9"/>
<dbReference type="Gene3D" id="3.40.50.150">
    <property type="entry name" value="Vaccinia Virus protein VP39"/>
    <property type="match status" value="1"/>
</dbReference>
<dbReference type="RefSeq" id="WP_054294928.1">
    <property type="nucleotide sequence ID" value="NZ_CP012752.1"/>
</dbReference>
<dbReference type="PIRSF" id="PIRSF018249">
    <property type="entry name" value="MyrA_prd"/>
    <property type="match status" value="1"/>
</dbReference>
<dbReference type="KEGG" id="kphy:AOZ06_44805"/>
<dbReference type="InterPro" id="IPR016718">
    <property type="entry name" value="rRNA_m1G-MeTrfase_A_prd"/>
</dbReference>
<keyword evidence="2" id="KW-0949">S-adenosyl-L-methionine</keyword>
<evidence type="ECO:0000259" key="3">
    <source>
        <dbReference type="Pfam" id="PF13649"/>
    </source>
</evidence>
<evidence type="ECO:0000259" key="4">
    <source>
        <dbReference type="Pfam" id="PF21302"/>
    </source>
</evidence>
<dbReference type="EMBL" id="CP012752">
    <property type="protein sequence ID" value="ALG13038.1"/>
    <property type="molecule type" value="Genomic_DNA"/>
</dbReference>
<dbReference type="InterPro" id="IPR029063">
    <property type="entry name" value="SAM-dependent_MTases_sf"/>
</dbReference>
<feature type="binding site" evidence="1">
    <location>
        <position position="42"/>
    </location>
    <ligand>
        <name>Zn(2+)</name>
        <dbReference type="ChEBI" id="CHEBI:29105"/>
    </ligand>
</feature>
<reference evidence="5 6" key="1">
    <citation type="submission" date="2015-07" db="EMBL/GenBank/DDBJ databases">
        <title>Genome sequencing of Kibdelosporangium phytohabitans.</title>
        <authorList>
            <person name="Qin S."/>
            <person name="Xing K."/>
        </authorList>
    </citation>
    <scope>NUCLEOTIDE SEQUENCE [LARGE SCALE GENOMIC DNA]</scope>
    <source>
        <strain evidence="5 6">KLBMP1111</strain>
    </source>
</reference>
<dbReference type="Pfam" id="PF21302">
    <property type="entry name" value="Zn_ribbon_RlmA"/>
    <property type="match status" value="1"/>
</dbReference>
<dbReference type="InterPro" id="IPR041698">
    <property type="entry name" value="Methyltransf_25"/>
</dbReference>
<dbReference type="GO" id="GO:0008168">
    <property type="term" value="F:methyltransferase activity"/>
    <property type="evidence" value="ECO:0007669"/>
    <property type="project" value="InterPro"/>
</dbReference>
<proteinExistence type="predicted"/>
<feature type="domain" description="23S rRNA (guanine(745)-N(1))-methyltransferase N-terminal" evidence="4">
    <location>
        <begin position="25"/>
        <end position="59"/>
    </location>
</feature>
<dbReference type="Proteomes" id="UP000063699">
    <property type="component" value="Chromosome"/>
</dbReference>
<keyword evidence="1" id="KW-0479">Metal-binding</keyword>
<feature type="binding site" evidence="2">
    <location>
        <position position="82"/>
    </location>
    <ligand>
        <name>S-adenosyl-L-methionine</name>
        <dbReference type="ChEBI" id="CHEBI:59789"/>
    </ligand>
</feature>
<keyword evidence="1" id="KW-0862">Zinc</keyword>
<dbReference type="GO" id="GO:0046872">
    <property type="term" value="F:metal ion binding"/>
    <property type="evidence" value="ECO:0007669"/>
    <property type="project" value="UniProtKB-KW"/>
</dbReference>
<accession>A0A0N9I4V9</accession>
<dbReference type="Pfam" id="PF13649">
    <property type="entry name" value="Methyltransf_25"/>
    <property type="match status" value="1"/>
</dbReference>
<dbReference type="InterPro" id="IPR048647">
    <property type="entry name" value="RlmA_N"/>
</dbReference>
<keyword evidence="6" id="KW-1185">Reference proteome</keyword>
<feature type="binding site" evidence="2">
    <location>
        <position position="198"/>
    </location>
    <ligand>
        <name>S-adenosyl-L-methionine</name>
        <dbReference type="ChEBI" id="CHEBI:59789"/>
    </ligand>
</feature>
<dbReference type="SUPFAM" id="SSF53335">
    <property type="entry name" value="S-adenosyl-L-methionine-dependent methyltransferases"/>
    <property type="match status" value="1"/>
</dbReference>
<feature type="binding site" evidence="2">
    <location>
        <begin position="110"/>
        <end position="111"/>
    </location>
    <ligand>
        <name>S-adenosyl-L-methionine</name>
        <dbReference type="ChEBI" id="CHEBI:59789"/>
    </ligand>
</feature>
<gene>
    <name evidence="5" type="ORF">AOZ06_44805</name>
</gene>
<organism evidence="5 6">
    <name type="scientific">Kibdelosporangium phytohabitans</name>
    <dbReference type="NCBI Taxonomy" id="860235"/>
    <lineage>
        <taxon>Bacteria</taxon>
        <taxon>Bacillati</taxon>
        <taxon>Actinomycetota</taxon>
        <taxon>Actinomycetes</taxon>
        <taxon>Pseudonocardiales</taxon>
        <taxon>Pseudonocardiaceae</taxon>
        <taxon>Kibdelosporangium</taxon>
    </lineage>
</organism>
<protein>
    <submittedName>
        <fullName evidence="5">Uncharacterized protein</fullName>
    </submittedName>
</protein>
<evidence type="ECO:0000256" key="1">
    <source>
        <dbReference type="PIRSR" id="PIRSR018249-1"/>
    </source>
</evidence>
<dbReference type="STRING" id="860235.AOZ06_44805"/>
<feature type="domain" description="Methyltransferase" evidence="3">
    <location>
        <begin position="103"/>
        <end position="187"/>
    </location>
</feature>
<dbReference type="OrthoDB" id="108476at2"/>
<dbReference type="CDD" id="cd02440">
    <property type="entry name" value="AdoMet_MTases"/>
    <property type="match status" value="1"/>
</dbReference>
<sequence length="286" mass="30717">MSRGRSDEKTGSPAGFPPVPLGALCCPHCQSPLAQRDRALRCTSGHSFDLAKQGYVNLLGSGNGDTTQMVAARDEFLSAGHYAPLARLVAHEAAHDLRRDALVVDAGTGTGYYLSATLARAPAASGLGMDTSTAALRRAARAHPGIGAVAWDLWKPWPLRPQSADVIMNIFAPRNLIECHRVLRPEGTLVVVTPDSTHLAELRAYVDMLDVDADKLTRLDSSLQAQFSLTGRHDCEIELTLEPADVHRVVHMGPNAYHVQEGALASVTHALTVTAAFVVSVYRRNS</sequence>
<evidence type="ECO:0000313" key="6">
    <source>
        <dbReference type="Proteomes" id="UP000063699"/>
    </source>
</evidence>
<feature type="binding site" evidence="1">
    <location>
        <position position="46"/>
    </location>
    <ligand>
        <name>Zn(2+)</name>
        <dbReference type="ChEBI" id="CHEBI:29105"/>
    </ligand>
</feature>